<keyword evidence="2" id="KW-0479">Metal-binding</keyword>
<dbReference type="Pfam" id="PF00355">
    <property type="entry name" value="Rieske"/>
    <property type="match status" value="1"/>
</dbReference>
<organism evidence="10 11">
    <name type="scientific">Paludisphaera borealis</name>
    <dbReference type="NCBI Taxonomy" id="1387353"/>
    <lineage>
        <taxon>Bacteria</taxon>
        <taxon>Pseudomonadati</taxon>
        <taxon>Planctomycetota</taxon>
        <taxon>Planctomycetia</taxon>
        <taxon>Isosphaerales</taxon>
        <taxon>Isosphaeraceae</taxon>
        <taxon>Paludisphaera</taxon>
    </lineage>
</organism>
<evidence type="ECO:0000259" key="9">
    <source>
        <dbReference type="PROSITE" id="PS51296"/>
    </source>
</evidence>
<dbReference type="PROSITE" id="PS51296">
    <property type="entry name" value="RIESKE"/>
    <property type="match status" value="1"/>
</dbReference>
<dbReference type="InterPro" id="IPR005805">
    <property type="entry name" value="Rieske_Fe-S_prot_C"/>
</dbReference>
<proteinExistence type="predicted"/>
<evidence type="ECO:0000256" key="6">
    <source>
        <dbReference type="ARBA" id="ARBA00034078"/>
    </source>
</evidence>
<dbReference type="GO" id="GO:0016020">
    <property type="term" value="C:membrane"/>
    <property type="evidence" value="ECO:0007669"/>
    <property type="project" value="InterPro"/>
</dbReference>
<dbReference type="InterPro" id="IPR036922">
    <property type="entry name" value="Rieske_2Fe-2S_sf"/>
</dbReference>
<keyword evidence="4" id="KW-0411">Iron-sulfur</keyword>
<dbReference type="Gene3D" id="2.102.10.10">
    <property type="entry name" value="Rieske [2Fe-2S] iron-sulphur domain"/>
    <property type="match status" value="1"/>
</dbReference>
<keyword evidence="1" id="KW-0001">2Fe-2S</keyword>
<dbReference type="PANTHER" id="PTHR10134">
    <property type="entry name" value="CYTOCHROME B-C1 COMPLEX SUBUNIT RIESKE, MITOCHONDRIAL"/>
    <property type="match status" value="1"/>
</dbReference>
<dbReference type="KEGG" id="pbor:BSF38_05573"/>
<dbReference type="EMBL" id="CP019082">
    <property type="protein sequence ID" value="APW63985.1"/>
    <property type="molecule type" value="Genomic_DNA"/>
</dbReference>
<feature type="compositionally biased region" description="Low complexity" evidence="7">
    <location>
        <begin position="122"/>
        <end position="157"/>
    </location>
</feature>
<evidence type="ECO:0000256" key="8">
    <source>
        <dbReference type="SAM" id="Phobius"/>
    </source>
</evidence>
<dbReference type="SUPFAM" id="SSF50022">
    <property type="entry name" value="ISP domain"/>
    <property type="match status" value="1"/>
</dbReference>
<feature type="compositionally biased region" description="Low complexity" evidence="7">
    <location>
        <begin position="70"/>
        <end position="101"/>
    </location>
</feature>
<keyword evidence="5" id="KW-1015">Disulfide bond</keyword>
<feature type="domain" description="Rieske" evidence="9">
    <location>
        <begin position="329"/>
        <end position="427"/>
    </location>
</feature>
<dbReference type="RefSeq" id="WP_210405656.1">
    <property type="nucleotide sequence ID" value="NZ_CP019082.1"/>
</dbReference>
<evidence type="ECO:0000313" key="10">
    <source>
        <dbReference type="EMBL" id="APW63985.1"/>
    </source>
</evidence>
<sequence>MANRPSIKEILEAARRGGPATPGASSDDAPAQASAPSPATPPPAAAQPAAAVPSPATLGRPLTLKEKLAAARAGGSAAPAPAAKAAPAPVEAEAPAPAAAPAVPPPAAPLGRPLTLKEKLAAARAGGSAAPAPAPAAKAAPAPAEVEAEAPAPAAAPAVPPPAAPLGRPMTLQEKLAAARAGANPAAAAPAAGAKPAAAAKAAPAAKAAARTLPPIGEISDPRDLAEALRQTGAKKDQEVAAKIAAAKPAPKVAAPKPTSVLPKPDRATAVGEASRGSRLEITRRGILLFLTTPVVIAWTAFTLGASAFTVMMGRFMFPNVLAEPPSTVKVGLPTNFDPEDVNERFKSEWGFWIVRSTKVNGQDIIYAIQSVCTHLGCPPNWLASEQKFKCPCHGSGFYITGVNFEGPAPRPLERFKVTLADDGQILVDKSQKFQQELGQWSDPDSFISV</sequence>
<evidence type="ECO:0000256" key="5">
    <source>
        <dbReference type="ARBA" id="ARBA00023157"/>
    </source>
</evidence>
<dbReference type="InterPro" id="IPR017941">
    <property type="entry name" value="Rieske_2Fe-2S"/>
</dbReference>
<feature type="compositionally biased region" description="Basic and acidic residues" evidence="7">
    <location>
        <begin position="1"/>
        <end position="15"/>
    </location>
</feature>
<comment type="cofactor">
    <cofactor evidence="6">
        <name>[2Fe-2S] cluster</name>
        <dbReference type="ChEBI" id="CHEBI:190135"/>
    </cofactor>
</comment>
<accession>A0A1U7CYH3</accession>
<dbReference type="InterPro" id="IPR014349">
    <property type="entry name" value="Rieske_Fe-S_prot"/>
</dbReference>
<evidence type="ECO:0000256" key="3">
    <source>
        <dbReference type="ARBA" id="ARBA00023004"/>
    </source>
</evidence>
<keyword evidence="8" id="KW-0812">Transmembrane</keyword>
<feature type="compositionally biased region" description="Low complexity" evidence="7">
    <location>
        <begin position="46"/>
        <end position="57"/>
    </location>
</feature>
<reference evidence="11" key="1">
    <citation type="submission" date="2016-12" db="EMBL/GenBank/DDBJ databases">
        <title>Comparative genomics of four Isosphaeraceae planctomycetes: a common pool of plasmids and glycoside hydrolase genes.</title>
        <authorList>
            <person name="Ivanova A."/>
        </authorList>
    </citation>
    <scope>NUCLEOTIDE SEQUENCE [LARGE SCALE GENOMIC DNA]</scope>
    <source>
        <strain evidence="11">PX4</strain>
    </source>
</reference>
<name>A0A1U7CYH3_9BACT</name>
<evidence type="ECO:0000256" key="2">
    <source>
        <dbReference type="ARBA" id="ARBA00022723"/>
    </source>
</evidence>
<protein>
    <submittedName>
        <fullName evidence="10">Cytochrome b6-f complex iron-sulfur subunit</fullName>
        <ecNumber evidence="10">1.10.9.1</ecNumber>
    </submittedName>
</protein>
<keyword evidence="8" id="KW-1133">Transmembrane helix</keyword>
<keyword evidence="11" id="KW-1185">Reference proteome</keyword>
<dbReference type="EC" id="1.10.9.1" evidence="10"/>
<keyword evidence="3" id="KW-0408">Iron</keyword>
<evidence type="ECO:0000256" key="4">
    <source>
        <dbReference type="ARBA" id="ARBA00023014"/>
    </source>
</evidence>
<dbReference type="GO" id="GO:0051537">
    <property type="term" value="F:2 iron, 2 sulfur cluster binding"/>
    <property type="evidence" value="ECO:0007669"/>
    <property type="project" value="UniProtKB-KW"/>
</dbReference>
<keyword evidence="8" id="KW-0472">Membrane</keyword>
<keyword evidence="10" id="KW-0560">Oxidoreductase</keyword>
<evidence type="ECO:0000256" key="1">
    <source>
        <dbReference type="ARBA" id="ARBA00022714"/>
    </source>
</evidence>
<feature type="region of interest" description="Disordered" evidence="7">
    <location>
        <begin position="1"/>
        <end position="185"/>
    </location>
</feature>
<feature type="transmembrane region" description="Helical" evidence="8">
    <location>
        <begin position="286"/>
        <end position="309"/>
    </location>
</feature>
<gene>
    <name evidence="10" type="primary">petC_2</name>
    <name evidence="10" type="ORF">BSF38_05573</name>
</gene>
<dbReference type="AlphaFoldDB" id="A0A1U7CYH3"/>
<feature type="compositionally biased region" description="Low complexity" evidence="7">
    <location>
        <begin position="16"/>
        <end position="37"/>
    </location>
</feature>
<dbReference type="PRINTS" id="PR00162">
    <property type="entry name" value="RIESKE"/>
</dbReference>
<dbReference type="Proteomes" id="UP000186309">
    <property type="component" value="Chromosome"/>
</dbReference>
<dbReference type="STRING" id="1387353.BSF38_05573"/>
<evidence type="ECO:0000313" key="11">
    <source>
        <dbReference type="Proteomes" id="UP000186309"/>
    </source>
</evidence>
<evidence type="ECO:0000256" key="7">
    <source>
        <dbReference type="SAM" id="MobiDB-lite"/>
    </source>
</evidence>
<dbReference type="GO" id="GO:0046872">
    <property type="term" value="F:metal ion binding"/>
    <property type="evidence" value="ECO:0007669"/>
    <property type="project" value="UniProtKB-KW"/>
</dbReference>
<dbReference type="GO" id="GO:0016491">
    <property type="term" value="F:oxidoreductase activity"/>
    <property type="evidence" value="ECO:0007669"/>
    <property type="project" value="UniProtKB-KW"/>
</dbReference>